<proteinExistence type="predicted"/>
<accession>A0ABQ6IH80</accession>
<keyword evidence="1" id="KW-1133">Transmembrane helix</keyword>
<dbReference type="EMBL" id="BSUN01000001">
    <property type="protein sequence ID" value="GMA37224.1"/>
    <property type="molecule type" value="Genomic_DNA"/>
</dbReference>
<evidence type="ECO:0000313" key="3">
    <source>
        <dbReference type="Proteomes" id="UP001157125"/>
    </source>
</evidence>
<reference evidence="3" key="1">
    <citation type="journal article" date="2019" name="Int. J. Syst. Evol. Microbiol.">
        <title>The Global Catalogue of Microorganisms (GCM) 10K type strain sequencing project: providing services to taxonomists for standard genome sequencing and annotation.</title>
        <authorList>
            <consortium name="The Broad Institute Genomics Platform"/>
            <consortium name="The Broad Institute Genome Sequencing Center for Infectious Disease"/>
            <person name="Wu L."/>
            <person name="Ma J."/>
        </authorList>
    </citation>
    <scope>NUCLEOTIDE SEQUENCE [LARGE SCALE GENOMIC DNA]</scope>
    <source>
        <strain evidence="3">NBRC 112299</strain>
    </source>
</reference>
<keyword evidence="1" id="KW-0812">Transmembrane</keyword>
<keyword evidence="1" id="KW-0472">Membrane</keyword>
<organism evidence="2 3">
    <name type="scientific">Demequina litorisediminis</name>
    <dbReference type="NCBI Taxonomy" id="1849022"/>
    <lineage>
        <taxon>Bacteria</taxon>
        <taxon>Bacillati</taxon>
        <taxon>Actinomycetota</taxon>
        <taxon>Actinomycetes</taxon>
        <taxon>Micrococcales</taxon>
        <taxon>Demequinaceae</taxon>
        <taxon>Demequina</taxon>
    </lineage>
</organism>
<evidence type="ECO:0000313" key="2">
    <source>
        <dbReference type="EMBL" id="GMA37224.1"/>
    </source>
</evidence>
<protein>
    <submittedName>
        <fullName evidence="2">Uncharacterized protein</fullName>
    </submittedName>
</protein>
<gene>
    <name evidence="2" type="ORF">GCM10025876_34280</name>
</gene>
<keyword evidence="3" id="KW-1185">Reference proteome</keyword>
<dbReference type="Proteomes" id="UP001157125">
    <property type="component" value="Unassembled WGS sequence"/>
</dbReference>
<comment type="caution">
    <text evidence="2">The sequence shown here is derived from an EMBL/GenBank/DDBJ whole genome shotgun (WGS) entry which is preliminary data.</text>
</comment>
<feature type="transmembrane region" description="Helical" evidence="1">
    <location>
        <begin position="108"/>
        <end position="133"/>
    </location>
</feature>
<sequence>MGGASLTADIDEGRTMAGNLIPLTVPGATGKVELKGANGIFYSILVDGVALSRRRGTWTVPLRGGKSASITARGMLPGFQTLYLGDTELYRFGAHASRFEKIAMFAPLLLVLSASLLGMILAILLFFSSVLVVKNSEIPQKLRTALPLINTCAGAMILVGLAGLAAG</sequence>
<feature type="transmembrane region" description="Helical" evidence="1">
    <location>
        <begin position="145"/>
        <end position="166"/>
    </location>
</feature>
<name>A0ABQ6IH80_9MICO</name>
<evidence type="ECO:0000256" key="1">
    <source>
        <dbReference type="SAM" id="Phobius"/>
    </source>
</evidence>